<name>A0A0P7ZLZ2_9EURY</name>
<dbReference type="InterPro" id="IPR051099">
    <property type="entry name" value="AGR/TXD"/>
</dbReference>
<evidence type="ECO:0000256" key="1">
    <source>
        <dbReference type="ARBA" id="ARBA00022729"/>
    </source>
</evidence>
<evidence type="ECO:0000259" key="3">
    <source>
        <dbReference type="PROSITE" id="PS51352"/>
    </source>
</evidence>
<evidence type="ECO:0000313" key="5">
    <source>
        <dbReference type="Proteomes" id="UP000050360"/>
    </source>
</evidence>
<dbReference type="AlphaFoldDB" id="A0A0P7ZLZ2"/>
<dbReference type="PROSITE" id="PS51352">
    <property type="entry name" value="THIOREDOXIN_2"/>
    <property type="match status" value="1"/>
</dbReference>
<evidence type="ECO:0000256" key="2">
    <source>
        <dbReference type="SAM" id="Phobius"/>
    </source>
</evidence>
<gene>
    <name evidence="4" type="primary">trx_1</name>
    <name evidence="4" type="ORF">MPEBLZ_00126</name>
</gene>
<dbReference type="Gene3D" id="3.40.30.10">
    <property type="entry name" value="Glutaredoxin"/>
    <property type="match status" value="1"/>
</dbReference>
<dbReference type="InterPro" id="IPR013766">
    <property type="entry name" value="Thioredoxin_domain"/>
</dbReference>
<dbReference type="PANTHER" id="PTHR15337:SF11">
    <property type="entry name" value="THIOREDOXIN DOMAIN-CONTAINING PROTEIN"/>
    <property type="match status" value="1"/>
</dbReference>
<dbReference type="InterPro" id="IPR036249">
    <property type="entry name" value="Thioredoxin-like_sf"/>
</dbReference>
<protein>
    <submittedName>
        <fullName evidence="4">Thioredoxin</fullName>
    </submittedName>
</protein>
<dbReference type="Proteomes" id="UP000050360">
    <property type="component" value="Unassembled WGS sequence"/>
</dbReference>
<keyword evidence="2" id="KW-0812">Transmembrane</keyword>
<sequence length="160" mass="18224">MRKLVILFLIVLIIIPANAETTQWYTYEKGMDAASSMEKPVILDFYADWCGPCIEMEKSTYPDPRVVSELKDFVAIKVDTQIRIDIENKYNIAYYPTIVFLDTEGSEISRHVGYLGPEDMVQTIQESRGKLKLPEEAAGFQALYLLLAVLLLIIKKRITG</sequence>
<feature type="domain" description="Thioredoxin" evidence="3">
    <location>
        <begin position="11"/>
        <end position="129"/>
    </location>
</feature>
<organism evidence="4 5">
    <name type="scientific">Candidatus Methanoperedens nitratireducens</name>
    <dbReference type="NCBI Taxonomy" id="1392998"/>
    <lineage>
        <taxon>Archaea</taxon>
        <taxon>Methanobacteriati</taxon>
        <taxon>Methanobacteriota</taxon>
        <taxon>Stenosarchaea group</taxon>
        <taxon>Methanomicrobia</taxon>
        <taxon>Methanosarcinales</taxon>
        <taxon>ANME-2 cluster</taxon>
        <taxon>Candidatus Methanoperedentaceae</taxon>
        <taxon>Candidatus Methanoperedens</taxon>
    </lineage>
</organism>
<dbReference type="EMBL" id="LKCM01000015">
    <property type="protein sequence ID" value="KPQ45245.1"/>
    <property type="molecule type" value="Genomic_DNA"/>
</dbReference>
<keyword evidence="2" id="KW-0472">Membrane</keyword>
<dbReference type="PANTHER" id="PTHR15337">
    <property type="entry name" value="ANTERIOR GRADIENT PROTEIN-RELATED"/>
    <property type="match status" value="1"/>
</dbReference>
<feature type="transmembrane region" description="Helical" evidence="2">
    <location>
        <begin position="137"/>
        <end position="154"/>
    </location>
</feature>
<evidence type="ECO:0000313" key="4">
    <source>
        <dbReference type="EMBL" id="KPQ45245.1"/>
    </source>
</evidence>
<comment type="caution">
    <text evidence="4">The sequence shown here is derived from an EMBL/GenBank/DDBJ whole genome shotgun (WGS) entry which is preliminary data.</text>
</comment>
<accession>A0A0P7ZLZ2</accession>
<dbReference type="SUPFAM" id="SSF52833">
    <property type="entry name" value="Thioredoxin-like"/>
    <property type="match status" value="1"/>
</dbReference>
<dbReference type="PATRIC" id="fig|1719120.3.peg.142"/>
<dbReference type="Pfam" id="PF00085">
    <property type="entry name" value="Thioredoxin"/>
    <property type="match status" value="1"/>
</dbReference>
<keyword evidence="2" id="KW-1133">Transmembrane helix</keyword>
<proteinExistence type="predicted"/>
<keyword evidence="1" id="KW-0732">Signal</keyword>
<reference evidence="4 5" key="1">
    <citation type="submission" date="2015-09" db="EMBL/GenBank/DDBJ databases">
        <title>A metagenomics-based metabolic model of nitrate-dependent anaerobic oxidation of methane by Methanoperedens-like archaea.</title>
        <authorList>
            <person name="Arshad A."/>
            <person name="Speth D.R."/>
            <person name="De Graaf R.M."/>
            <person name="Op Den Camp H.J."/>
            <person name="Jetten M.S."/>
            <person name="Welte C.U."/>
        </authorList>
    </citation>
    <scope>NUCLEOTIDE SEQUENCE [LARGE SCALE GENOMIC DNA]</scope>
</reference>